<reference evidence="3" key="3">
    <citation type="submission" date="2018-08" db="UniProtKB">
        <authorList>
            <consortium name="EnsemblPlants"/>
        </authorList>
    </citation>
    <scope>IDENTIFICATION</scope>
    <source>
        <strain evidence="3">cv. Bd21</strain>
    </source>
</reference>
<dbReference type="AlphaFoldDB" id="A0A2K2DEY4"/>
<evidence type="ECO:0000313" key="4">
    <source>
        <dbReference type="Proteomes" id="UP000008810"/>
    </source>
</evidence>
<reference evidence="2" key="2">
    <citation type="submission" date="2017-06" db="EMBL/GenBank/DDBJ databases">
        <title>WGS assembly of Brachypodium distachyon.</title>
        <authorList>
            <consortium name="The International Brachypodium Initiative"/>
            <person name="Lucas S."/>
            <person name="Harmon-Smith M."/>
            <person name="Lail K."/>
            <person name="Tice H."/>
            <person name="Grimwood J."/>
            <person name="Bruce D."/>
            <person name="Barry K."/>
            <person name="Shu S."/>
            <person name="Lindquist E."/>
            <person name="Wang M."/>
            <person name="Pitluck S."/>
            <person name="Vogel J.P."/>
            <person name="Garvin D.F."/>
            <person name="Mockler T.C."/>
            <person name="Schmutz J."/>
            <person name="Rokhsar D."/>
            <person name="Bevan M.W."/>
        </authorList>
    </citation>
    <scope>NUCLEOTIDE SEQUENCE</scope>
    <source>
        <strain evidence="2">Bd21</strain>
    </source>
</reference>
<name>A0A2K2DEY4_BRADI</name>
<organism evidence="2">
    <name type="scientific">Brachypodium distachyon</name>
    <name type="common">Purple false brome</name>
    <name type="synonym">Trachynia distachya</name>
    <dbReference type="NCBI Taxonomy" id="15368"/>
    <lineage>
        <taxon>Eukaryota</taxon>
        <taxon>Viridiplantae</taxon>
        <taxon>Streptophyta</taxon>
        <taxon>Embryophyta</taxon>
        <taxon>Tracheophyta</taxon>
        <taxon>Spermatophyta</taxon>
        <taxon>Magnoliopsida</taxon>
        <taxon>Liliopsida</taxon>
        <taxon>Poales</taxon>
        <taxon>Poaceae</taxon>
        <taxon>BOP clade</taxon>
        <taxon>Pooideae</taxon>
        <taxon>Stipodae</taxon>
        <taxon>Brachypodieae</taxon>
        <taxon>Brachypodium</taxon>
    </lineage>
</organism>
<feature type="compositionally biased region" description="Acidic residues" evidence="1">
    <location>
        <begin position="61"/>
        <end position="70"/>
    </location>
</feature>
<dbReference type="Proteomes" id="UP000008810">
    <property type="component" value="Chromosome 2"/>
</dbReference>
<feature type="compositionally biased region" description="Low complexity" evidence="1">
    <location>
        <begin position="39"/>
        <end position="60"/>
    </location>
</feature>
<evidence type="ECO:0000313" key="2">
    <source>
        <dbReference type="EMBL" id="PNT72855.1"/>
    </source>
</evidence>
<dbReference type="EnsemblPlants" id="PNT72855">
    <property type="protein sequence ID" value="PNT72855"/>
    <property type="gene ID" value="BRADI_2g49777v3"/>
</dbReference>
<accession>A0A2K2DEY4</accession>
<evidence type="ECO:0000256" key="1">
    <source>
        <dbReference type="SAM" id="MobiDB-lite"/>
    </source>
</evidence>
<dbReference type="EMBL" id="CM000881">
    <property type="protein sequence ID" value="PNT72855.1"/>
    <property type="molecule type" value="Genomic_DNA"/>
</dbReference>
<protein>
    <submittedName>
        <fullName evidence="2 3">Uncharacterized protein</fullName>
    </submittedName>
</protein>
<dbReference type="InParanoid" id="A0A2K2DEY4"/>
<dbReference type="Gramene" id="PNT72855">
    <property type="protein sequence ID" value="PNT72855"/>
    <property type="gene ID" value="BRADI_2g49777v3"/>
</dbReference>
<evidence type="ECO:0000313" key="3">
    <source>
        <dbReference type="EnsemblPlants" id="PNT72855"/>
    </source>
</evidence>
<keyword evidence="4" id="KW-1185">Reference proteome</keyword>
<gene>
    <name evidence="2" type="ORF">BRADI_2g49777v3</name>
</gene>
<proteinExistence type="predicted"/>
<reference evidence="2 3" key="1">
    <citation type="journal article" date="2010" name="Nature">
        <title>Genome sequencing and analysis of the model grass Brachypodium distachyon.</title>
        <authorList>
            <consortium name="International Brachypodium Initiative"/>
        </authorList>
    </citation>
    <scope>NUCLEOTIDE SEQUENCE [LARGE SCALE GENOMIC DNA]</scope>
    <source>
        <strain evidence="2 3">Bd21</strain>
    </source>
</reference>
<sequence>MDEFHEADILWPDTAPPSLQQHRDLEVLFVPPEILHELASSSSSGGAFCRSDQGAGASSAAEDDGEEWQEADVLCPETVHDFVVARAGRRPMKPGAASRIEGWSAAAASSPIDIPAKVGARCR</sequence>
<feature type="region of interest" description="Disordered" evidence="1">
    <location>
        <begin position="39"/>
        <end position="71"/>
    </location>
</feature>